<evidence type="ECO:0000313" key="6">
    <source>
        <dbReference type="EMBL" id="GGB41448.1"/>
    </source>
</evidence>
<evidence type="ECO:0000313" key="7">
    <source>
        <dbReference type="Proteomes" id="UP000621454"/>
    </source>
</evidence>
<dbReference type="CDD" id="cd00090">
    <property type="entry name" value="HTH_ARSR"/>
    <property type="match status" value="1"/>
</dbReference>
<dbReference type="SMART" id="SM00418">
    <property type="entry name" value="HTH_ARSR"/>
    <property type="match status" value="1"/>
</dbReference>
<comment type="caution">
    <text evidence="6">The sequence shown here is derived from an EMBL/GenBank/DDBJ whole genome shotgun (WGS) entry which is preliminary data.</text>
</comment>
<dbReference type="NCBIfam" id="NF033788">
    <property type="entry name" value="HTH_metalloreg"/>
    <property type="match status" value="1"/>
</dbReference>
<evidence type="ECO:0000256" key="4">
    <source>
        <dbReference type="SAM" id="MobiDB-lite"/>
    </source>
</evidence>
<dbReference type="RefSeq" id="WP_188587515.1">
    <property type="nucleotide sequence ID" value="NZ_BMGC01000028.1"/>
</dbReference>
<dbReference type="Gene3D" id="1.10.10.10">
    <property type="entry name" value="Winged helix-like DNA-binding domain superfamily/Winged helix DNA-binding domain"/>
    <property type="match status" value="1"/>
</dbReference>
<feature type="domain" description="HTH arsR-type" evidence="5">
    <location>
        <begin position="8"/>
        <end position="102"/>
    </location>
</feature>
<dbReference type="InterPro" id="IPR036390">
    <property type="entry name" value="WH_DNA-bd_sf"/>
</dbReference>
<evidence type="ECO:0000256" key="1">
    <source>
        <dbReference type="ARBA" id="ARBA00023015"/>
    </source>
</evidence>
<keyword evidence="1" id="KW-0805">Transcription regulation</keyword>
<dbReference type="InterPro" id="IPR036388">
    <property type="entry name" value="WH-like_DNA-bd_sf"/>
</dbReference>
<dbReference type="Proteomes" id="UP000621454">
    <property type="component" value="Unassembled WGS sequence"/>
</dbReference>
<organism evidence="6 7">
    <name type="scientific">Gordonia jinhuaensis</name>
    <dbReference type="NCBI Taxonomy" id="1517702"/>
    <lineage>
        <taxon>Bacteria</taxon>
        <taxon>Bacillati</taxon>
        <taxon>Actinomycetota</taxon>
        <taxon>Actinomycetes</taxon>
        <taxon>Mycobacteriales</taxon>
        <taxon>Gordoniaceae</taxon>
        <taxon>Gordonia</taxon>
    </lineage>
</organism>
<dbReference type="PRINTS" id="PR00778">
    <property type="entry name" value="HTHARSR"/>
</dbReference>
<dbReference type="GO" id="GO:0003677">
    <property type="term" value="F:DNA binding"/>
    <property type="evidence" value="ECO:0007669"/>
    <property type="project" value="UniProtKB-KW"/>
</dbReference>
<dbReference type="PROSITE" id="PS50987">
    <property type="entry name" value="HTH_ARSR_2"/>
    <property type="match status" value="1"/>
</dbReference>
<dbReference type="Pfam" id="PF01022">
    <property type="entry name" value="HTH_5"/>
    <property type="match status" value="1"/>
</dbReference>
<proteinExistence type="predicted"/>
<gene>
    <name evidence="6" type="ORF">GCM10011489_31320</name>
</gene>
<dbReference type="SUPFAM" id="SSF46785">
    <property type="entry name" value="Winged helix' DNA-binding domain"/>
    <property type="match status" value="1"/>
</dbReference>
<dbReference type="PANTHER" id="PTHR43132:SF6">
    <property type="entry name" value="HTH-TYPE TRANSCRIPTIONAL REPRESSOR CZRA"/>
    <property type="match status" value="1"/>
</dbReference>
<keyword evidence="3" id="KW-0804">Transcription</keyword>
<feature type="region of interest" description="Disordered" evidence="4">
    <location>
        <begin position="98"/>
        <end position="123"/>
    </location>
</feature>
<dbReference type="InterPro" id="IPR011991">
    <property type="entry name" value="ArsR-like_HTH"/>
</dbReference>
<evidence type="ECO:0000259" key="5">
    <source>
        <dbReference type="PROSITE" id="PS50987"/>
    </source>
</evidence>
<dbReference type="AlphaFoldDB" id="A0A916TE61"/>
<keyword evidence="2" id="KW-0238">DNA-binding</keyword>
<dbReference type="GO" id="GO:0003700">
    <property type="term" value="F:DNA-binding transcription factor activity"/>
    <property type="evidence" value="ECO:0007669"/>
    <property type="project" value="InterPro"/>
</dbReference>
<dbReference type="InterPro" id="IPR051011">
    <property type="entry name" value="Metal_resp_trans_reg"/>
</dbReference>
<evidence type="ECO:0000256" key="3">
    <source>
        <dbReference type="ARBA" id="ARBA00023163"/>
    </source>
</evidence>
<dbReference type="PANTHER" id="PTHR43132">
    <property type="entry name" value="ARSENICAL RESISTANCE OPERON REPRESSOR ARSR-RELATED"/>
    <property type="match status" value="1"/>
</dbReference>
<name>A0A916TE61_9ACTN</name>
<dbReference type="EMBL" id="BMGC01000028">
    <property type="protein sequence ID" value="GGB41448.1"/>
    <property type="molecule type" value="Genomic_DNA"/>
</dbReference>
<dbReference type="InterPro" id="IPR001845">
    <property type="entry name" value="HTH_ArsR_DNA-bd_dom"/>
</dbReference>
<protein>
    <recommendedName>
        <fullName evidence="5">HTH arsR-type domain-containing protein</fullName>
    </recommendedName>
</protein>
<evidence type="ECO:0000256" key="2">
    <source>
        <dbReference type="ARBA" id="ARBA00023125"/>
    </source>
</evidence>
<reference evidence="6" key="2">
    <citation type="submission" date="2020-09" db="EMBL/GenBank/DDBJ databases">
        <authorList>
            <person name="Sun Q."/>
            <person name="Zhou Y."/>
        </authorList>
    </citation>
    <scope>NUCLEOTIDE SEQUENCE</scope>
    <source>
        <strain evidence="6">CGMCC 1.12827</strain>
    </source>
</reference>
<sequence length="123" mass="13197">MMPTDAGSDATTIAAAGELLRALAAPVRIGLVLQLDQRPQCVHELVGALGVTQPLVSQHLRVLKSAGVVTGTRRGREIVYHLADEHLAHIVSDAVAHAEETVRGTQHTHADDADRTETTQEQR</sequence>
<keyword evidence="7" id="KW-1185">Reference proteome</keyword>
<reference evidence="6" key="1">
    <citation type="journal article" date="2014" name="Int. J. Syst. Evol. Microbiol.">
        <title>Complete genome sequence of Corynebacterium casei LMG S-19264T (=DSM 44701T), isolated from a smear-ripened cheese.</title>
        <authorList>
            <consortium name="US DOE Joint Genome Institute (JGI-PGF)"/>
            <person name="Walter F."/>
            <person name="Albersmeier A."/>
            <person name="Kalinowski J."/>
            <person name="Ruckert C."/>
        </authorList>
    </citation>
    <scope>NUCLEOTIDE SEQUENCE</scope>
    <source>
        <strain evidence="6">CGMCC 1.12827</strain>
    </source>
</reference>
<accession>A0A916TE61</accession>